<proteinExistence type="predicted"/>
<evidence type="ECO:0000313" key="1">
    <source>
        <dbReference type="EMBL" id="CAI9931956.1"/>
    </source>
</evidence>
<reference evidence="1" key="1">
    <citation type="submission" date="2023-06" db="EMBL/GenBank/DDBJ databases">
        <authorList>
            <person name="Kurt Z."/>
        </authorList>
    </citation>
    <scope>NUCLEOTIDE SEQUENCE</scope>
</reference>
<keyword evidence="3" id="KW-1185">Reference proteome</keyword>
<evidence type="ECO:0000313" key="2">
    <source>
        <dbReference type="EMBL" id="CAL6026734.1"/>
    </source>
</evidence>
<dbReference type="Gene3D" id="2.160.20.110">
    <property type="match status" value="1"/>
</dbReference>
<evidence type="ECO:0000313" key="3">
    <source>
        <dbReference type="Proteomes" id="UP001642409"/>
    </source>
</evidence>
<reference evidence="2 3" key="2">
    <citation type="submission" date="2024-07" db="EMBL/GenBank/DDBJ databases">
        <authorList>
            <person name="Akdeniz Z."/>
        </authorList>
    </citation>
    <scope>NUCLEOTIDE SEQUENCE [LARGE SCALE GENOMIC DNA]</scope>
</reference>
<gene>
    <name evidence="1" type="ORF">HINF_LOCUS19601</name>
    <name evidence="2" type="ORF">HINF_LOCUS30990</name>
</gene>
<dbReference type="AlphaFoldDB" id="A0AA86P731"/>
<organism evidence="1">
    <name type="scientific">Hexamita inflata</name>
    <dbReference type="NCBI Taxonomy" id="28002"/>
    <lineage>
        <taxon>Eukaryota</taxon>
        <taxon>Metamonada</taxon>
        <taxon>Diplomonadida</taxon>
        <taxon>Hexamitidae</taxon>
        <taxon>Hexamitinae</taxon>
        <taxon>Hexamita</taxon>
    </lineage>
</organism>
<name>A0AA86P731_9EUKA</name>
<dbReference type="Proteomes" id="UP001642409">
    <property type="component" value="Unassembled WGS sequence"/>
</dbReference>
<protein>
    <submittedName>
        <fullName evidence="1">Uncharacterized protein</fullName>
    </submittedName>
</protein>
<dbReference type="EMBL" id="CATOUU010000499">
    <property type="protein sequence ID" value="CAI9931956.1"/>
    <property type="molecule type" value="Genomic_DNA"/>
</dbReference>
<comment type="caution">
    <text evidence="1">The sequence shown here is derived from an EMBL/GenBank/DDBJ whole genome shotgun (WGS) entry which is preliminary data.</text>
</comment>
<accession>A0AA86P731</accession>
<dbReference type="EMBL" id="CAXDID020000102">
    <property type="protein sequence ID" value="CAL6026734.1"/>
    <property type="molecule type" value="Genomic_DNA"/>
</dbReference>
<sequence length="1049" mass="114039">MLSFYIISAVVIQIHKQISQLKNFASITQICNQKLHFNKVTIQYCNKQASLAQLTQSTQIIYPSEGTTYVALYTEAVQNLIVNYSFSQVSLPSFALFGLVKTNIQIQSSKLSVETPDLYQGALICFQCDLNASHAEFVFLSSGKALSGLILHGLNYMDLGQVLVQFRLNGDILGGLCSLAGKMEMSLKETNISGYFTGTRCGALISFVTEAVKIQVQNTRVCRNGVPNIFQGSDLAQISEPLFEDCTVCGDKYYAYGLCLLTLKNGVIQSLSMVCASQFVFDGQDCVCPEGQIQNGSECYNVLNAMNQIIDKDLSLQFQMGLKSNPNVLSVDQKLLNNISAQSQYVNNDISAINNNIINIETTLNERVLEDNYLQNRKNQLTAQIQDFVYKIACNRQYGYSWQNGQCALLSCSVEGQAAINGVCQCPGIFQYVLNNKCVCPENSAVIAGICTCTVIGQIPQNQVCVCTTNNAFVKDGACTCGVFGLNISNTCSCPVNSNIVAGTCTCNVIYGQSMIDSSCQCASPQTMVDGKCKFVVNSVNVDYICSQQLYVTSFDILEITNTINGVADFSSGYVFSTANVITNAFINIVDAVYKVSSQLSPLFQSQSSFANIKIQICSQTTINGAFMTPATIIEINQMYIYSKLETSFSVATYLYLIETTYTSASNRNINNLAINLNISALLGNFALINSITGPLTIQNYSVKGRYNSQGTFTFLGIAIQSSTLVVTNVSIAPTNFVVGNSSSYLFSSSNACTLSLSQISVIIGNSTNNQVTALITSTTTNFYQFGGYISYLISTTLQAANLIYAGYLYYNTQITMYSGLLVGYSNSNANKIIIQNLCFYSYVSDADCSFYSFGLVGQNNGNISIQQANIVFNASLFIANAVGIIAAQSDTSAYSEMINVWAAVVSYFTLRGESGALMGQQKGQSFVVQNCTIKGSSIYAKCYVGSVVGSLLNELLIKNTTAISTNLTSTDNSTGGFIGWSSECHFTVSNSSIQNVRMATPSRIGMILGRNYGGTTYTLYNSWSVSNYMNTYLQPNCAVFTYVDDYGC</sequence>